<feature type="compositionally biased region" description="Basic and acidic residues" evidence="1">
    <location>
        <begin position="25"/>
        <end position="40"/>
    </location>
</feature>
<feature type="region of interest" description="Disordered" evidence="1">
    <location>
        <begin position="1"/>
        <end position="43"/>
    </location>
</feature>
<evidence type="ECO:0000313" key="3">
    <source>
        <dbReference type="Proteomes" id="UP001567538"/>
    </source>
</evidence>
<dbReference type="Proteomes" id="UP001567538">
    <property type="component" value="Unassembled WGS sequence"/>
</dbReference>
<protein>
    <submittedName>
        <fullName evidence="2">Uncharacterized protein</fullName>
    </submittedName>
</protein>
<dbReference type="AlphaFoldDB" id="A0ABD1GZM9"/>
<dbReference type="EMBL" id="JBEAFC010000007">
    <property type="protein sequence ID" value="KAL1549434.1"/>
    <property type="molecule type" value="Genomic_DNA"/>
</dbReference>
<keyword evidence="3" id="KW-1185">Reference proteome</keyword>
<sequence>MAESCDPNSRDDARGGCTEVFRSPEQQRRTADGRDKRESEQWGGQGRRERRWCYVLPDGFSRNERVVAATVAVRKTELARHGERDGDDIGGWAVRTPALHTAGGALCSIWAPIRERKNLGGDSRTDRVRDTVIWENREVNLRKKKLMKKKTR</sequence>
<gene>
    <name evidence="2" type="ORF">AAHA92_17539</name>
</gene>
<reference evidence="2 3" key="1">
    <citation type="submission" date="2024-06" db="EMBL/GenBank/DDBJ databases">
        <title>A chromosome level genome sequence of Diviner's sage (Salvia divinorum).</title>
        <authorList>
            <person name="Ford S.A."/>
            <person name="Ro D.-K."/>
            <person name="Ness R.W."/>
            <person name="Phillips M.A."/>
        </authorList>
    </citation>
    <scope>NUCLEOTIDE SEQUENCE [LARGE SCALE GENOMIC DNA]</scope>
    <source>
        <strain evidence="2">SAF-2024a</strain>
        <tissue evidence="2">Leaf</tissue>
    </source>
</reference>
<evidence type="ECO:0000256" key="1">
    <source>
        <dbReference type="SAM" id="MobiDB-lite"/>
    </source>
</evidence>
<name>A0ABD1GZM9_SALDI</name>
<proteinExistence type="predicted"/>
<accession>A0ABD1GZM9</accession>
<comment type="caution">
    <text evidence="2">The sequence shown here is derived from an EMBL/GenBank/DDBJ whole genome shotgun (WGS) entry which is preliminary data.</text>
</comment>
<organism evidence="2 3">
    <name type="scientific">Salvia divinorum</name>
    <name type="common">Maria pastora</name>
    <name type="synonym">Diviner's sage</name>
    <dbReference type="NCBI Taxonomy" id="28513"/>
    <lineage>
        <taxon>Eukaryota</taxon>
        <taxon>Viridiplantae</taxon>
        <taxon>Streptophyta</taxon>
        <taxon>Embryophyta</taxon>
        <taxon>Tracheophyta</taxon>
        <taxon>Spermatophyta</taxon>
        <taxon>Magnoliopsida</taxon>
        <taxon>eudicotyledons</taxon>
        <taxon>Gunneridae</taxon>
        <taxon>Pentapetalae</taxon>
        <taxon>asterids</taxon>
        <taxon>lamiids</taxon>
        <taxon>Lamiales</taxon>
        <taxon>Lamiaceae</taxon>
        <taxon>Nepetoideae</taxon>
        <taxon>Mentheae</taxon>
        <taxon>Salviinae</taxon>
        <taxon>Salvia</taxon>
        <taxon>Salvia subgen. Calosphace</taxon>
    </lineage>
</organism>
<evidence type="ECO:0000313" key="2">
    <source>
        <dbReference type="EMBL" id="KAL1549434.1"/>
    </source>
</evidence>